<sequence length="168" mass="20577">MLTNQEKDIKENVFQKVQTDDWNCSTCQKSNKQQYLQCIKYQTPRPNYDQLKNQQFLLPHNHYLYYSRKLQQIQAMKWFSKAAQLKKSVMCNNKKNLHADIIYCSLSRIGEGGWEKTLYLSAIISFGDITEYELINQYYYYYYYYLFKKKKKRDYFTKKIKTFFFFFA</sequence>
<proteinExistence type="predicted"/>
<comment type="caution">
    <text evidence="6">The sequence shown here is derived from an EMBL/GenBank/DDBJ whole genome shotgun (WGS) entry which is preliminary data.</text>
</comment>
<protein>
    <recommendedName>
        <fullName evidence="5">RanBP2-type domain-containing protein</fullName>
    </recommendedName>
</protein>
<keyword evidence="7" id="KW-1185">Reference proteome</keyword>
<dbReference type="Gene3D" id="4.10.1060.10">
    <property type="entry name" value="Zinc finger, RanBP2-type"/>
    <property type="match status" value="1"/>
</dbReference>
<gene>
    <name evidence="6" type="ORF">RFI_32452</name>
</gene>
<evidence type="ECO:0000259" key="5">
    <source>
        <dbReference type="PROSITE" id="PS50199"/>
    </source>
</evidence>
<evidence type="ECO:0000313" key="6">
    <source>
        <dbReference type="EMBL" id="ETO04944.1"/>
    </source>
</evidence>
<keyword evidence="1" id="KW-0479">Metal-binding</keyword>
<dbReference type="AlphaFoldDB" id="X6LTJ0"/>
<dbReference type="GO" id="GO:0008270">
    <property type="term" value="F:zinc ion binding"/>
    <property type="evidence" value="ECO:0007669"/>
    <property type="project" value="UniProtKB-KW"/>
</dbReference>
<keyword evidence="2 4" id="KW-0863">Zinc-finger</keyword>
<accession>X6LTJ0</accession>
<reference evidence="6 7" key="1">
    <citation type="journal article" date="2013" name="Curr. Biol.">
        <title>The Genome of the Foraminiferan Reticulomyxa filosa.</title>
        <authorList>
            <person name="Glockner G."/>
            <person name="Hulsmann N."/>
            <person name="Schleicher M."/>
            <person name="Noegel A.A."/>
            <person name="Eichinger L."/>
            <person name="Gallinger C."/>
            <person name="Pawlowski J."/>
            <person name="Sierra R."/>
            <person name="Euteneuer U."/>
            <person name="Pillet L."/>
            <person name="Moustafa A."/>
            <person name="Platzer M."/>
            <person name="Groth M."/>
            <person name="Szafranski K."/>
            <person name="Schliwa M."/>
        </authorList>
    </citation>
    <scope>NUCLEOTIDE SEQUENCE [LARGE SCALE GENOMIC DNA]</scope>
</reference>
<dbReference type="EMBL" id="ASPP01028725">
    <property type="protein sequence ID" value="ETO04944.1"/>
    <property type="molecule type" value="Genomic_DNA"/>
</dbReference>
<evidence type="ECO:0000256" key="4">
    <source>
        <dbReference type="PROSITE-ProRule" id="PRU00322"/>
    </source>
</evidence>
<dbReference type="PROSITE" id="PS50199">
    <property type="entry name" value="ZF_RANBP2_2"/>
    <property type="match status" value="1"/>
</dbReference>
<evidence type="ECO:0000256" key="2">
    <source>
        <dbReference type="ARBA" id="ARBA00022771"/>
    </source>
</evidence>
<keyword evidence="3" id="KW-0862">Zinc</keyword>
<dbReference type="Proteomes" id="UP000023152">
    <property type="component" value="Unassembled WGS sequence"/>
</dbReference>
<dbReference type="InterPro" id="IPR001876">
    <property type="entry name" value="Znf_RanBP2"/>
</dbReference>
<name>X6LTJ0_RETFI</name>
<evidence type="ECO:0000256" key="1">
    <source>
        <dbReference type="ARBA" id="ARBA00022723"/>
    </source>
</evidence>
<organism evidence="6 7">
    <name type="scientific">Reticulomyxa filosa</name>
    <dbReference type="NCBI Taxonomy" id="46433"/>
    <lineage>
        <taxon>Eukaryota</taxon>
        <taxon>Sar</taxon>
        <taxon>Rhizaria</taxon>
        <taxon>Retaria</taxon>
        <taxon>Foraminifera</taxon>
        <taxon>Monothalamids</taxon>
        <taxon>Reticulomyxidae</taxon>
        <taxon>Reticulomyxa</taxon>
    </lineage>
</organism>
<evidence type="ECO:0000256" key="3">
    <source>
        <dbReference type="ARBA" id="ARBA00022833"/>
    </source>
</evidence>
<evidence type="ECO:0000313" key="7">
    <source>
        <dbReference type="Proteomes" id="UP000023152"/>
    </source>
</evidence>
<feature type="domain" description="RanBP2-type" evidence="5">
    <location>
        <begin position="18"/>
        <end position="47"/>
    </location>
</feature>